<evidence type="ECO:0000256" key="3">
    <source>
        <dbReference type="ARBA" id="ARBA00022801"/>
    </source>
</evidence>
<dbReference type="Pfam" id="PF07477">
    <property type="entry name" value="Glyco_hydro_67C"/>
    <property type="match status" value="1"/>
</dbReference>
<feature type="signal peptide" evidence="9">
    <location>
        <begin position="1"/>
        <end position="21"/>
    </location>
</feature>
<dbReference type="PANTHER" id="PTHR39207:SF1">
    <property type="entry name" value="ALPHA-GLUCURONIDASE A"/>
    <property type="match status" value="1"/>
</dbReference>
<evidence type="ECO:0000256" key="6">
    <source>
        <dbReference type="ARBA" id="ARBA00023326"/>
    </source>
</evidence>
<dbReference type="Gene3D" id="3.30.379.10">
    <property type="entry name" value="Chitobiase/beta-hexosaminidase domain 2-like"/>
    <property type="match status" value="1"/>
</dbReference>
<evidence type="ECO:0000259" key="12">
    <source>
        <dbReference type="Pfam" id="PF07488"/>
    </source>
</evidence>
<comment type="catalytic activity">
    <reaction evidence="8">
        <text>Hydrolysis of (1-&gt;2)-alpha-D-(4-O-methyl)glucuronosyl links in the main chain of hardwood xylans.</text>
        <dbReference type="EC" id="3.2.1.131"/>
    </reaction>
</comment>
<organism evidence="13 14">
    <name type="scientific">Salinimicrobium tongyeongense</name>
    <dbReference type="NCBI Taxonomy" id="2809707"/>
    <lineage>
        <taxon>Bacteria</taxon>
        <taxon>Pseudomonadati</taxon>
        <taxon>Bacteroidota</taxon>
        <taxon>Flavobacteriia</taxon>
        <taxon>Flavobacteriales</taxon>
        <taxon>Flavobacteriaceae</taxon>
        <taxon>Salinimicrobium</taxon>
    </lineage>
</organism>
<evidence type="ECO:0000256" key="7">
    <source>
        <dbReference type="PIRNR" id="PIRNR029900"/>
    </source>
</evidence>
<keyword evidence="2 7" id="KW-0858">Xylan degradation</keyword>
<feature type="chain" id="PRO_5046486948" description="Xylan alpha-1,2-glucuronidase" evidence="9">
    <location>
        <begin position="22"/>
        <end position="721"/>
    </location>
</feature>
<dbReference type="InterPro" id="IPR017853">
    <property type="entry name" value="GH"/>
</dbReference>
<evidence type="ECO:0000256" key="8">
    <source>
        <dbReference type="RuleBase" id="RU361198"/>
    </source>
</evidence>
<name>A0ABY6NU30_9FLAO</name>
<evidence type="ECO:0000256" key="9">
    <source>
        <dbReference type="SAM" id="SignalP"/>
    </source>
</evidence>
<dbReference type="InterPro" id="IPR029018">
    <property type="entry name" value="Hex-like_dom2"/>
</dbReference>
<evidence type="ECO:0000256" key="2">
    <source>
        <dbReference type="ARBA" id="ARBA00022651"/>
    </source>
</evidence>
<keyword evidence="4 8" id="KW-0119">Carbohydrate metabolism</keyword>
<keyword evidence="14" id="KW-1185">Reference proteome</keyword>
<dbReference type="InterPro" id="IPR011395">
    <property type="entry name" value="Glyco_hydro_67_aGlcAse"/>
</dbReference>
<feature type="domain" description="Glycosyl hydrolase family 67 C-terminal" evidence="11">
    <location>
        <begin position="470"/>
        <end position="692"/>
    </location>
</feature>
<evidence type="ECO:0000313" key="13">
    <source>
        <dbReference type="EMBL" id="UZH56058.1"/>
    </source>
</evidence>
<keyword evidence="5 7" id="KW-0326">Glycosidase</keyword>
<comment type="similarity">
    <text evidence="1 7 8">Belongs to the glycosyl hydrolase 67 family.</text>
</comment>
<dbReference type="Gene3D" id="3.90.1330.10">
    <property type="entry name" value="Alpha-glucuronidase, C-terminal domain"/>
    <property type="match status" value="1"/>
</dbReference>
<evidence type="ECO:0000256" key="5">
    <source>
        <dbReference type="ARBA" id="ARBA00023295"/>
    </source>
</evidence>
<accession>A0ABY6NU30</accession>
<dbReference type="InterPro" id="IPR011100">
    <property type="entry name" value="Glyco_hydro_67_cat"/>
</dbReference>
<dbReference type="RefSeq" id="WP_265164484.1">
    <property type="nucleotide sequence ID" value="NZ_CP069620.1"/>
</dbReference>
<sequence length="721" mass="82444">MFSKQFPLLIFMLLFSLCASAQKGYDLWLQYDPVEKDLKDQYRGQINTVVPYGKGETLNVAVLELQKAYEGFFQKKLEKSISIGGQDVVIGVKNDLPPYVLPSVNNELTQINSEGFVIKKIFIGNTPVTVITAQSPQGVLYGVFRFIREIQLRKSLENINIVDSPKIQKRVLNHWDNLDRTVERGYAGFSIWDWHHLPELIKPEYVDYARANASIGINGTVLTNVNASSVVLTPQYIEKVKALADVFRPYGIQVYLTARFSSPLELGDLDTADPLNPEVRQWWKDKADEIYAQIPDFGGFLVKANSEGQPGPNNYGRSHVDGANMLAEAVAPHKGIVMWRAFVYSEHDPDDRAKQAYSEFVPFDGQFHDNVLVQVKNGAIDFQPREPFHPIFGAMPKTPLMMEFQITQEYLGFSSHLVFLPKLFEEVLDEDTFVQGEGATVAKVIDGSLNNKKLTGMAGVANIGTAKNWTGHPFGQANWYGFGRLAWDPYTDSEEIAKEWLKMTFSKDRAFVEQMTEVLLNSREAVVNYMTPLGLHHIMDTGHHYGPGPWVGNLDRPEWNPVYYHRADSLGVGFDRTAPGSNALSQYAEPIREMYSSPETTPEKYLLWFHHLPWDYQMKNGKTLWYNMAAKYQQGVEDVEEMINTWNEMQGYVDDQRFEQTQMLLQIQLKEAKWWRNAVLLYFQQFSGMELPDFIPEPEHDLKYYKSLEFPYAPGISPSWH</sequence>
<evidence type="ECO:0000256" key="4">
    <source>
        <dbReference type="ARBA" id="ARBA00023277"/>
    </source>
</evidence>
<dbReference type="EMBL" id="CP069620">
    <property type="protein sequence ID" value="UZH56058.1"/>
    <property type="molecule type" value="Genomic_DNA"/>
</dbReference>
<dbReference type="PIRSF" id="PIRSF029900">
    <property type="entry name" value="Alpha-glucuronds"/>
    <property type="match status" value="1"/>
</dbReference>
<dbReference type="InterPro" id="IPR011099">
    <property type="entry name" value="Glyco_hydro_67_C"/>
</dbReference>
<dbReference type="Pfam" id="PF07488">
    <property type="entry name" value="Glyco_hydro_67M"/>
    <property type="match status" value="1"/>
</dbReference>
<evidence type="ECO:0000259" key="10">
    <source>
        <dbReference type="Pfam" id="PF03648"/>
    </source>
</evidence>
<keyword evidence="6 8" id="KW-0624">Polysaccharide degradation</keyword>
<keyword evidence="3 7" id="KW-0378">Hydrolase</keyword>
<gene>
    <name evidence="13" type="ORF">JRG66_04100</name>
</gene>
<dbReference type="SUPFAM" id="SSF51445">
    <property type="entry name" value="(Trans)glycosidases"/>
    <property type="match status" value="1"/>
</dbReference>
<dbReference type="InterPro" id="IPR005154">
    <property type="entry name" value="Glyco_hydro_67_aGlcAse_N"/>
</dbReference>
<dbReference type="Pfam" id="PF03648">
    <property type="entry name" value="Glyco_hydro_67N"/>
    <property type="match status" value="1"/>
</dbReference>
<dbReference type="Gene3D" id="3.20.20.80">
    <property type="entry name" value="Glycosidases"/>
    <property type="match status" value="1"/>
</dbReference>
<feature type="domain" description="Glycosyl hydrolase family 67 catalytic" evidence="12">
    <location>
        <begin position="150"/>
        <end position="469"/>
    </location>
</feature>
<dbReference type="InterPro" id="IPR037054">
    <property type="entry name" value="A-glucoronidase_C_sf"/>
</dbReference>
<evidence type="ECO:0000313" key="14">
    <source>
        <dbReference type="Proteomes" id="UP001163981"/>
    </source>
</evidence>
<dbReference type="SUPFAM" id="SSF55545">
    <property type="entry name" value="beta-N-acetylhexosaminidase-like domain"/>
    <property type="match status" value="1"/>
</dbReference>
<comment type="subunit">
    <text evidence="8">Homodimer.</text>
</comment>
<keyword evidence="9" id="KW-0732">Signal</keyword>
<feature type="domain" description="Alpha glucuronidase N-terminal" evidence="10">
    <location>
        <begin position="27"/>
        <end position="146"/>
    </location>
</feature>
<dbReference type="Proteomes" id="UP001163981">
    <property type="component" value="Chromosome"/>
</dbReference>
<dbReference type="EC" id="3.2.1.131" evidence="8"/>
<evidence type="ECO:0000256" key="1">
    <source>
        <dbReference type="ARBA" id="ARBA00008833"/>
    </source>
</evidence>
<dbReference type="PANTHER" id="PTHR39207">
    <property type="entry name" value="ALPHA-GLUCURONIDASE A"/>
    <property type="match status" value="1"/>
</dbReference>
<evidence type="ECO:0000259" key="11">
    <source>
        <dbReference type="Pfam" id="PF07477"/>
    </source>
</evidence>
<reference evidence="13" key="1">
    <citation type="submission" date="2021-02" db="EMBL/GenBank/DDBJ databases">
        <title>Salinimicrobium sp. nov. isolated from seawater in Tongyeong, Republic of Korea.</title>
        <authorList>
            <person name="Lee S.-J."/>
        </authorList>
    </citation>
    <scope>NUCLEOTIDE SEQUENCE</scope>
    <source>
        <strain evidence="13">HN-2-9-2</strain>
    </source>
</reference>
<proteinExistence type="inferred from homology"/>
<protein>
    <recommendedName>
        <fullName evidence="8">Xylan alpha-1,2-glucuronidase</fullName>
        <ecNumber evidence="8">3.2.1.131</ecNumber>
    </recommendedName>
</protein>